<sequence>MEATRIFMLLQILATLLLVEVSGCSQACQAFVGLNGCSDNGRVEPKLPPRDNTCCGPHCVYTAPNAETVCSNTAMDRCLLDTSCSNGQRFNMECISECTLQTRNQGRIANGLAPLISFNFQKDYCEGLNTKCGQNCCCRETCPTQFCKF</sequence>
<keyword evidence="1" id="KW-0732">Signal</keyword>
<gene>
    <name evidence="3" type="primary">LOC4816644</name>
</gene>
<protein>
    <submittedName>
        <fullName evidence="3">Uncharacterized protein</fullName>
    </submittedName>
</protein>
<evidence type="ECO:0000256" key="1">
    <source>
        <dbReference type="SAM" id="SignalP"/>
    </source>
</evidence>
<dbReference type="InParanoid" id="A0A6I8UIB5"/>
<feature type="signal peptide" evidence="1">
    <location>
        <begin position="1"/>
        <end position="24"/>
    </location>
</feature>
<dbReference type="Proteomes" id="UP000001819">
    <property type="component" value="Chromosome 4"/>
</dbReference>
<proteinExistence type="predicted"/>
<feature type="chain" id="PRO_5026089309" evidence="1">
    <location>
        <begin position="25"/>
        <end position="149"/>
    </location>
</feature>
<dbReference type="AlphaFoldDB" id="A0A6I8UIB5"/>
<dbReference type="KEGG" id="dpo:4816644"/>
<reference evidence="3" key="1">
    <citation type="submission" date="2025-08" db="UniProtKB">
        <authorList>
            <consortium name="RefSeq"/>
        </authorList>
    </citation>
    <scope>IDENTIFICATION</scope>
    <source>
        <strain evidence="3">MV-25-SWS-2005</strain>
        <tissue evidence="3">Whole body</tissue>
    </source>
</reference>
<name>A0A6I8UIB5_DROPS</name>
<evidence type="ECO:0000313" key="3">
    <source>
        <dbReference type="RefSeq" id="XP_001355933.2"/>
    </source>
</evidence>
<evidence type="ECO:0000313" key="2">
    <source>
        <dbReference type="Proteomes" id="UP000001819"/>
    </source>
</evidence>
<dbReference type="RefSeq" id="XP_001355933.2">
    <property type="nucleotide sequence ID" value="XM_001355897.3"/>
</dbReference>
<accession>A0A6I8UIB5</accession>
<keyword evidence="2" id="KW-1185">Reference proteome</keyword>
<organism evidence="2 3">
    <name type="scientific">Drosophila pseudoobscura pseudoobscura</name>
    <name type="common">Fruit fly</name>
    <dbReference type="NCBI Taxonomy" id="46245"/>
    <lineage>
        <taxon>Eukaryota</taxon>
        <taxon>Metazoa</taxon>
        <taxon>Ecdysozoa</taxon>
        <taxon>Arthropoda</taxon>
        <taxon>Hexapoda</taxon>
        <taxon>Insecta</taxon>
        <taxon>Pterygota</taxon>
        <taxon>Neoptera</taxon>
        <taxon>Endopterygota</taxon>
        <taxon>Diptera</taxon>
        <taxon>Brachycera</taxon>
        <taxon>Muscomorpha</taxon>
        <taxon>Ephydroidea</taxon>
        <taxon>Drosophilidae</taxon>
        <taxon>Drosophila</taxon>
        <taxon>Sophophora</taxon>
    </lineage>
</organism>